<protein>
    <submittedName>
        <fullName evidence="1">Uncharacterized protein</fullName>
    </submittedName>
</protein>
<dbReference type="HOGENOM" id="CLU_2184832_0_0_1"/>
<proteinExistence type="predicted"/>
<reference evidence="1 2" key="1">
    <citation type="journal article" date="2008" name="Nat. Biotechnol.">
        <title>Genome sequencing and analysis of the filamentous fungus Penicillium chrysogenum.</title>
        <authorList>
            <person name="van den Berg M.A."/>
            <person name="Albang R."/>
            <person name="Albermann K."/>
            <person name="Badger J.H."/>
            <person name="Daran J.-M."/>
            <person name="Driessen A.J.M."/>
            <person name="Garcia-Estrada C."/>
            <person name="Fedorova N.D."/>
            <person name="Harris D.M."/>
            <person name="Heijne W.H.M."/>
            <person name="Joardar V.S."/>
            <person name="Kiel J.A.K.W."/>
            <person name="Kovalchuk A."/>
            <person name="Martin J.F."/>
            <person name="Nierman W.C."/>
            <person name="Nijland J.G."/>
            <person name="Pronk J.T."/>
            <person name="Roubos J.A."/>
            <person name="van der Klei I.J."/>
            <person name="van Peij N.N.M.E."/>
            <person name="Veenhuis M."/>
            <person name="von Doehren H."/>
            <person name="Wagner C."/>
            <person name="Wortman J.R."/>
            <person name="Bovenberg R.A.L."/>
        </authorList>
    </citation>
    <scope>NUCLEOTIDE SEQUENCE [LARGE SCALE GENOMIC DNA]</scope>
    <source>
        <strain evidence="2">ATCC 28089 / DSM 1075 / NRRL 1951 / Wisconsin 54-1255</strain>
    </source>
</reference>
<dbReference type="EMBL" id="AM920431">
    <property type="protein sequence ID" value="CAP92944.1"/>
    <property type="molecule type" value="Genomic_DNA"/>
</dbReference>
<accession>B6H7I8</accession>
<sequence>MNVPKSRNLFPRVQAGLYTYCSAGIVGFARPRKEKVLVPQRFSNGLGAGGGILYYQSMLLGYGPGIGNVQGPTVAPETLTALASQWGLGAKGKTQVDSLLPYPASSLPV</sequence>
<evidence type="ECO:0000313" key="1">
    <source>
        <dbReference type="EMBL" id="CAP92944.1"/>
    </source>
</evidence>
<organism evidence="1 2">
    <name type="scientific">Penicillium rubens (strain ATCC 28089 / DSM 1075 / NRRL 1951 / Wisconsin 54-1255)</name>
    <name type="common">Penicillium chrysogenum</name>
    <dbReference type="NCBI Taxonomy" id="500485"/>
    <lineage>
        <taxon>Eukaryota</taxon>
        <taxon>Fungi</taxon>
        <taxon>Dikarya</taxon>
        <taxon>Ascomycota</taxon>
        <taxon>Pezizomycotina</taxon>
        <taxon>Eurotiomycetes</taxon>
        <taxon>Eurotiomycetidae</taxon>
        <taxon>Eurotiales</taxon>
        <taxon>Aspergillaceae</taxon>
        <taxon>Penicillium</taxon>
        <taxon>Penicillium chrysogenum species complex</taxon>
    </lineage>
</organism>
<dbReference type="AlphaFoldDB" id="B6H7I8"/>
<name>B6H7I8_PENRW</name>
<gene>
    <name evidence="1" type="ORF">Pc16g02740</name>
    <name evidence="1" type="ORF">PCH_Pc16g02740</name>
</gene>
<dbReference type="Proteomes" id="UP000000724">
    <property type="component" value="Contig Pc00c16"/>
</dbReference>
<evidence type="ECO:0000313" key="2">
    <source>
        <dbReference type="Proteomes" id="UP000000724"/>
    </source>
</evidence>
<dbReference type="VEuPathDB" id="FungiDB:PCH_Pc16g02740"/>
<keyword evidence="2" id="KW-1185">Reference proteome</keyword>